<gene>
    <name evidence="1" type="ORF">VCR31J2_1310732</name>
</gene>
<dbReference type="EMBL" id="CCKJ01000037">
    <property type="protein sequence ID" value="CDT79310.1"/>
    <property type="molecule type" value="Genomic_DNA"/>
</dbReference>
<evidence type="ECO:0000313" key="1">
    <source>
        <dbReference type="EMBL" id="CDT79310.1"/>
    </source>
</evidence>
<protein>
    <submittedName>
        <fullName evidence="1">Uncharacterized protein</fullName>
    </submittedName>
</protein>
<comment type="caution">
    <text evidence="1">The sequence shown here is derived from an EMBL/GenBank/DDBJ whole genome shotgun (WGS) entry which is preliminary data.</text>
</comment>
<sequence length="52" mass="6284">MLGIEERQIEASSGDYPFAYYLFIYYLMTRMRKGKNNEFMNRCNKIPIPLRT</sequence>
<evidence type="ECO:0000313" key="2">
    <source>
        <dbReference type="Proteomes" id="UP000041625"/>
    </source>
</evidence>
<reference evidence="1 2" key="1">
    <citation type="submission" date="2014-06" db="EMBL/GenBank/DDBJ databases">
        <authorList>
            <person name="Le Roux F."/>
        </authorList>
    </citation>
    <scope>NUCLEOTIDE SEQUENCE [LARGE SCALE GENOMIC DNA]</scope>
    <source>
        <strain evidence="1 2">J2-31</strain>
    </source>
</reference>
<organism evidence="1 2">
    <name type="scientific">Vibrio coralliirubri</name>
    <dbReference type="NCBI Taxonomy" id="1516159"/>
    <lineage>
        <taxon>Bacteria</taxon>
        <taxon>Pseudomonadati</taxon>
        <taxon>Pseudomonadota</taxon>
        <taxon>Gammaproteobacteria</taxon>
        <taxon>Vibrionales</taxon>
        <taxon>Vibrionaceae</taxon>
        <taxon>Vibrio</taxon>
    </lineage>
</organism>
<dbReference type="AlphaFoldDB" id="A0AA86XS13"/>
<name>A0AA86XS13_9VIBR</name>
<accession>A0AA86XS13</accession>
<dbReference type="Proteomes" id="UP000041625">
    <property type="component" value="Unassembled WGS sequence"/>
</dbReference>
<keyword evidence="2" id="KW-1185">Reference proteome</keyword>
<proteinExistence type="predicted"/>